<evidence type="ECO:0000256" key="1">
    <source>
        <dbReference type="ARBA" id="ARBA00022980"/>
    </source>
</evidence>
<proteinExistence type="predicted"/>
<dbReference type="Pfam" id="PF01084">
    <property type="entry name" value="Ribosomal_S18"/>
    <property type="match status" value="1"/>
</dbReference>
<gene>
    <name evidence="4" type="ORF">DdX_01541</name>
</gene>
<dbReference type="InterPro" id="IPR001648">
    <property type="entry name" value="Ribosomal_bS18"/>
</dbReference>
<dbReference type="GO" id="GO:0032543">
    <property type="term" value="P:mitochondrial translation"/>
    <property type="evidence" value="ECO:0007669"/>
    <property type="project" value="TreeGrafter"/>
</dbReference>
<dbReference type="AlphaFoldDB" id="A0AAD4NMX0"/>
<dbReference type="PANTHER" id="PTHR13479:SF66">
    <property type="entry name" value="LARGE RIBOSOMAL SUBUNIT PROTEIN ML66"/>
    <property type="match status" value="1"/>
</dbReference>
<dbReference type="GO" id="GO:0003735">
    <property type="term" value="F:structural constituent of ribosome"/>
    <property type="evidence" value="ECO:0007669"/>
    <property type="project" value="InterPro"/>
</dbReference>
<dbReference type="PANTHER" id="PTHR13479">
    <property type="entry name" value="30S RIBOSOMAL PROTEIN S18"/>
    <property type="match status" value="1"/>
</dbReference>
<dbReference type="EMBL" id="JAKKPZ010000001">
    <property type="protein sequence ID" value="KAI1729309.1"/>
    <property type="molecule type" value="Genomic_DNA"/>
</dbReference>
<protein>
    <submittedName>
        <fullName evidence="4">Ribosomal protein s18 domain-containing protein</fullName>
    </submittedName>
</protein>
<keyword evidence="1 4" id="KW-0689">Ribosomal protein</keyword>
<accession>A0AAD4NMX0</accession>
<feature type="compositionally biased region" description="Basic and acidic residues" evidence="3">
    <location>
        <begin position="191"/>
        <end position="200"/>
    </location>
</feature>
<evidence type="ECO:0000313" key="4">
    <source>
        <dbReference type="EMBL" id="KAI1729309.1"/>
    </source>
</evidence>
<dbReference type="GO" id="GO:0005763">
    <property type="term" value="C:mitochondrial small ribosomal subunit"/>
    <property type="evidence" value="ECO:0007669"/>
    <property type="project" value="TreeGrafter"/>
</dbReference>
<dbReference type="Proteomes" id="UP001201812">
    <property type="component" value="Unassembled WGS sequence"/>
</dbReference>
<organism evidence="4 5">
    <name type="scientific">Ditylenchus destructor</name>
    <dbReference type="NCBI Taxonomy" id="166010"/>
    <lineage>
        <taxon>Eukaryota</taxon>
        <taxon>Metazoa</taxon>
        <taxon>Ecdysozoa</taxon>
        <taxon>Nematoda</taxon>
        <taxon>Chromadorea</taxon>
        <taxon>Rhabditida</taxon>
        <taxon>Tylenchina</taxon>
        <taxon>Tylenchomorpha</taxon>
        <taxon>Sphaerularioidea</taxon>
        <taxon>Anguinidae</taxon>
        <taxon>Anguininae</taxon>
        <taxon>Ditylenchus</taxon>
    </lineage>
</organism>
<name>A0AAD4NMX0_9BILA</name>
<comment type="caution">
    <text evidence="4">The sequence shown here is derived from an EMBL/GenBank/DDBJ whole genome shotgun (WGS) entry which is preliminary data.</text>
</comment>
<evidence type="ECO:0000313" key="5">
    <source>
        <dbReference type="Proteomes" id="UP001201812"/>
    </source>
</evidence>
<evidence type="ECO:0000256" key="2">
    <source>
        <dbReference type="ARBA" id="ARBA00023274"/>
    </source>
</evidence>
<dbReference type="SUPFAM" id="SSF46911">
    <property type="entry name" value="Ribosomal protein S18"/>
    <property type="match status" value="1"/>
</dbReference>
<sequence>MLVANSVRSFSTTARRLAKKIQETVEGNVTTVSLVDVPEPRNKPRFKGFLAAKPENGKEPCSMCTCGLPVKLAYTDVLILEQFMREDGTVLPSEFTGLCDEQQQRLERCVMQAHWTGLFPDKTIPELDRTGWKRLPRYWKDDEDMFNPRLRVMPGNFYYIKRYNPRYDCKKDAAALFAKAVNKGIVKSPKRIAEQAKAQEESANAQPATKKKTTKGK</sequence>
<evidence type="ECO:0000256" key="3">
    <source>
        <dbReference type="SAM" id="MobiDB-lite"/>
    </source>
</evidence>
<keyword evidence="5" id="KW-1185">Reference proteome</keyword>
<dbReference type="InterPro" id="IPR036870">
    <property type="entry name" value="Ribosomal_bS18_sf"/>
</dbReference>
<dbReference type="Gene3D" id="4.10.640.10">
    <property type="entry name" value="Ribosomal protein S18"/>
    <property type="match status" value="1"/>
</dbReference>
<reference evidence="4" key="1">
    <citation type="submission" date="2022-01" db="EMBL/GenBank/DDBJ databases">
        <title>Genome Sequence Resource for Two Populations of Ditylenchus destructor, the Migratory Endoparasitic Phytonematode.</title>
        <authorList>
            <person name="Zhang H."/>
            <person name="Lin R."/>
            <person name="Xie B."/>
        </authorList>
    </citation>
    <scope>NUCLEOTIDE SEQUENCE</scope>
    <source>
        <strain evidence="4">BazhouSP</strain>
    </source>
</reference>
<feature type="region of interest" description="Disordered" evidence="3">
    <location>
        <begin position="191"/>
        <end position="217"/>
    </location>
</feature>
<dbReference type="GO" id="GO:0070181">
    <property type="term" value="F:small ribosomal subunit rRNA binding"/>
    <property type="evidence" value="ECO:0007669"/>
    <property type="project" value="TreeGrafter"/>
</dbReference>
<keyword evidence="2" id="KW-0687">Ribonucleoprotein</keyword>